<protein>
    <submittedName>
        <fullName evidence="1">Uncharacterized protein</fullName>
    </submittedName>
</protein>
<accession>A0ABY7VBZ6</accession>
<proteinExistence type="predicted"/>
<gene>
    <name evidence="1" type="ORF">H3N35_22910</name>
</gene>
<dbReference type="Proteomes" id="UP001215231">
    <property type="component" value="Chromosome"/>
</dbReference>
<evidence type="ECO:0000313" key="2">
    <source>
        <dbReference type="Proteomes" id="UP001215231"/>
    </source>
</evidence>
<dbReference type="EMBL" id="CP059693">
    <property type="protein sequence ID" value="WDE11056.1"/>
    <property type="molecule type" value="Genomic_DNA"/>
</dbReference>
<reference evidence="1 2" key="1">
    <citation type="journal article" date="2022" name="Mar. Drugs">
        <title>Bioassay-Guided Fractionation Leads to the Detection of Cholic Acid Generated by the Rare Thalassomonas sp.</title>
        <authorList>
            <person name="Pheiffer F."/>
            <person name="Schneider Y.K."/>
            <person name="Hansen E.H."/>
            <person name="Andersen J.H."/>
            <person name="Isaksson J."/>
            <person name="Busche T."/>
            <person name="R C."/>
            <person name="Kalinowski J."/>
            <person name="Zyl L.V."/>
            <person name="Trindade M."/>
        </authorList>
    </citation>
    <scope>NUCLEOTIDE SEQUENCE [LARGE SCALE GENOMIC DNA]</scope>
    <source>
        <strain evidence="1 2">A5K-61T</strain>
    </source>
</reference>
<organism evidence="1 2">
    <name type="scientific">Thalassomonas haliotis</name>
    <dbReference type="NCBI Taxonomy" id="485448"/>
    <lineage>
        <taxon>Bacteria</taxon>
        <taxon>Pseudomonadati</taxon>
        <taxon>Pseudomonadota</taxon>
        <taxon>Gammaproteobacteria</taxon>
        <taxon>Alteromonadales</taxon>
        <taxon>Colwelliaceae</taxon>
        <taxon>Thalassomonas</taxon>
    </lineage>
</organism>
<dbReference type="RefSeq" id="WP_274051147.1">
    <property type="nucleotide sequence ID" value="NZ_CP059693.1"/>
</dbReference>
<evidence type="ECO:0000313" key="1">
    <source>
        <dbReference type="EMBL" id="WDE11056.1"/>
    </source>
</evidence>
<sequence>MEQDGDNLYRKLNVSSFKPENQAEKPLLGKVLDKQNLMKVAGGCGQTTSGILPNPDLQEAENQDLSGQTVLFTSDGIHPK</sequence>
<name>A0ABY7VBZ6_9GAMM</name>
<keyword evidence="2" id="KW-1185">Reference proteome</keyword>